<dbReference type="EMBL" id="MU277219">
    <property type="protein sequence ID" value="KAI0060443.1"/>
    <property type="molecule type" value="Genomic_DNA"/>
</dbReference>
<reference evidence="1" key="2">
    <citation type="journal article" date="2022" name="New Phytol.">
        <title>Evolutionary transition to the ectomycorrhizal habit in the genomes of a hyperdiverse lineage of mushroom-forming fungi.</title>
        <authorList>
            <person name="Looney B."/>
            <person name="Miyauchi S."/>
            <person name="Morin E."/>
            <person name="Drula E."/>
            <person name="Courty P.E."/>
            <person name="Kohler A."/>
            <person name="Kuo A."/>
            <person name="LaButti K."/>
            <person name="Pangilinan J."/>
            <person name="Lipzen A."/>
            <person name="Riley R."/>
            <person name="Andreopoulos W."/>
            <person name="He G."/>
            <person name="Johnson J."/>
            <person name="Nolan M."/>
            <person name="Tritt A."/>
            <person name="Barry K.W."/>
            <person name="Grigoriev I.V."/>
            <person name="Nagy L.G."/>
            <person name="Hibbett D."/>
            <person name="Henrissat B."/>
            <person name="Matheny P.B."/>
            <person name="Labbe J."/>
            <person name="Martin F.M."/>
        </authorList>
    </citation>
    <scope>NUCLEOTIDE SEQUENCE</scope>
    <source>
        <strain evidence="1">HHB10654</strain>
    </source>
</reference>
<evidence type="ECO:0000313" key="2">
    <source>
        <dbReference type="Proteomes" id="UP000814140"/>
    </source>
</evidence>
<accession>A0ACB8SX56</accession>
<organism evidence="1 2">
    <name type="scientific">Artomyces pyxidatus</name>
    <dbReference type="NCBI Taxonomy" id="48021"/>
    <lineage>
        <taxon>Eukaryota</taxon>
        <taxon>Fungi</taxon>
        <taxon>Dikarya</taxon>
        <taxon>Basidiomycota</taxon>
        <taxon>Agaricomycotina</taxon>
        <taxon>Agaricomycetes</taxon>
        <taxon>Russulales</taxon>
        <taxon>Auriscalpiaceae</taxon>
        <taxon>Artomyces</taxon>
    </lineage>
</organism>
<gene>
    <name evidence="1" type="ORF">BV25DRAFT_962874</name>
</gene>
<reference evidence="1" key="1">
    <citation type="submission" date="2021-03" db="EMBL/GenBank/DDBJ databases">
        <authorList>
            <consortium name="DOE Joint Genome Institute"/>
            <person name="Ahrendt S."/>
            <person name="Looney B.P."/>
            <person name="Miyauchi S."/>
            <person name="Morin E."/>
            <person name="Drula E."/>
            <person name="Courty P.E."/>
            <person name="Chicoki N."/>
            <person name="Fauchery L."/>
            <person name="Kohler A."/>
            <person name="Kuo A."/>
            <person name="Labutti K."/>
            <person name="Pangilinan J."/>
            <person name="Lipzen A."/>
            <person name="Riley R."/>
            <person name="Andreopoulos W."/>
            <person name="He G."/>
            <person name="Johnson J."/>
            <person name="Barry K.W."/>
            <person name="Grigoriev I.V."/>
            <person name="Nagy L."/>
            <person name="Hibbett D."/>
            <person name="Henrissat B."/>
            <person name="Matheny P.B."/>
            <person name="Labbe J."/>
            <person name="Martin F."/>
        </authorList>
    </citation>
    <scope>NUCLEOTIDE SEQUENCE</scope>
    <source>
        <strain evidence="1">HHB10654</strain>
    </source>
</reference>
<dbReference type="Proteomes" id="UP000814140">
    <property type="component" value="Unassembled WGS sequence"/>
</dbReference>
<name>A0ACB8SX56_9AGAM</name>
<sequence length="171" mass="19110">MDEPASTYFCNCDRTTDRGLCTLRPHYASFSPARRPPKEFTSFSSTSLHQFVELCAQLTLFDLTLIPDLPTPLHLLFPVRLLYHLTTASMVAPQSTYVSLDGLILDDKPVGRISCLGQCTLLTCCGLLRRNDPLRWRMLCKHVAAGPFPSTLSIQTRLTVSALRMSSSAFR</sequence>
<evidence type="ECO:0000313" key="1">
    <source>
        <dbReference type="EMBL" id="KAI0060443.1"/>
    </source>
</evidence>
<protein>
    <submittedName>
        <fullName evidence="1">Uncharacterized protein</fullName>
    </submittedName>
</protein>
<proteinExistence type="predicted"/>
<comment type="caution">
    <text evidence="1">The sequence shown here is derived from an EMBL/GenBank/DDBJ whole genome shotgun (WGS) entry which is preliminary data.</text>
</comment>
<keyword evidence="2" id="KW-1185">Reference proteome</keyword>